<dbReference type="SUPFAM" id="SSF48371">
    <property type="entry name" value="ARM repeat"/>
    <property type="match status" value="1"/>
</dbReference>
<dbReference type="PANTHER" id="PTHR37079:SF4">
    <property type="entry name" value="SERINE_THREONINE-PROTEIN KINASE ATM"/>
    <property type="match status" value="1"/>
</dbReference>
<dbReference type="KEGG" id="hazt:125178167"/>
<dbReference type="AlphaFoldDB" id="A0A979FKP2"/>
<name>A0A979FKP2_HYAAZ</name>
<gene>
    <name evidence="2" type="primary">LOC125178167</name>
</gene>
<dbReference type="RefSeq" id="XP_047737258.1">
    <property type="nucleotide sequence ID" value="XM_047881302.1"/>
</dbReference>
<evidence type="ECO:0000313" key="1">
    <source>
        <dbReference type="Proteomes" id="UP000694843"/>
    </source>
</evidence>
<dbReference type="Proteomes" id="UP000694843">
    <property type="component" value="Unplaced"/>
</dbReference>
<proteinExistence type="predicted"/>
<dbReference type="PANTHER" id="PTHR37079">
    <property type="entry name" value="SERINE/THREONINE-PROTEIN KINASE ATM"/>
    <property type="match status" value="1"/>
</dbReference>
<dbReference type="GeneID" id="125178167"/>
<dbReference type="InterPro" id="IPR016024">
    <property type="entry name" value="ARM-type_fold"/>
</dbReference>
<dbReference type="GO" id="GO:0004674">
    <property type="term" value="F:protein serine/threonine kinase activity"/>
    <property type="evidence" value="ECO:0007669"/>
    <property type="project" value="InterPro"/>
</dbReference>
<protein>
    <submittedName>
        <fullName evidence="2">Uncharacterized protein LOC125178167</fullName>
    </submittedName>
</protein>
<feature type="non-terminal residue" evidence="2">
    <location>
        <position position="1115"/>
    </location>
</feature>
<reference evidence="2" key="1">
    <citation type="submission" date="2025-08" db="UniProtKB">
        <authorList>
            <consortium name="RefSeq"/>
        </authorList>
    </citation>
    <scope>IDENTIFICATION</scope>
</reference>
<accession>A0A979FKP2</accession>
<evidence type="ECO:0000313" key="2">
    <source>
        <dbReference type="RefSeq" id="XP_047737258.1"/>
    </source>
</evidence>
<dbReference type="InterPro" id="IPR038980">
    <property type="entry name" value="ATM_plant"/>
</dbReference>
<organism evidence="1 2">
    <name type="scientific">Hyalella azteca</name>
    <name type="common">Amphipod</name>
    <dbReference type="NCBI Taxonomy" id="294128"/>
    <lineage>
        <taxon>Eukaryota</taxon>
        <taxon>Metazoa</taxon>
        <taxon>Ecdysozoa</taxon>
        <taxon>Arthropoda</taxon>
        <taxon>Crustacea</taxon>
        <taxon>Multicrustacea</taxon>
        <taxon>Malacostraca</taxon>
        <taxon>Eumalacostraca</taxon>
        <taxon>Peracarida</taxon>
        <taxon>Amphipoda</taxon>
        <taxon>Senticaudata</taxon>
        <taxon>Talitrida</taxon>
        <taxon>Talitroidea</taxon>
        <taxon>Hyalellidae</taxon>
        <taxon>Hyalella</taxon>
    </lineage>
</organism>
<keyword evidence="1" id="KW-1185">Reference proteome</keyword>
<sequence>MECAKAAVDRGTMLVMECVVVAKAAVDRGTMFIIECAMAAVGRGTMFIIECAKAAVGKGTMLGIEFVMAAVDRGTMLVMECAKAAVGRGTMFVTKCVVVAKAAVGRDTMFVMECGMAAVGRGTMFVMECGMAAVDRGTMFVIECAKAAVGRGTMFVTKCVVVAKAAVGRGTMLGMECVVVAKAAVDRGTMFVVECVLVAKAAVDRGTMFVIEFVMAASCVEMGEEVTADLHNQRISVLLVSLASVVVWCEALRPHALYALLHACHQHHVSALLVAAVLDRVAVALDTTRRELLFQHLQELLDCWFGDRLPLSDFPLTVLDETDVSILLTKCPDHLLYYSLTRHPPTLDWLADVSGYSKKDILTENLPELLAMFAPCLVQHVTGHDATSHVPGHDATSHVTGHDATSHVTAHDATSHVTGHDVPAADEAQLRRDLAAFKRLQVAVGDDAVANVVRGRLARLIIRLLSLSHWAAPLGAGQVTPFVASAAAHRHPPPQGAGEVVPTIAAPHQPPAVVAHSLTHLSSTLQLHHNLLEMSAKDGGALHEVLLTLHCQLMAADAARTMRRALAALAALCPALVQALQTRPAAFAKVARTMRRALAALAALCPALVQALQTRPAAFAKVEFVVIPMVVRMLSSCLERAASLRLEFVEQIVKILKETLSGVLNYEHLHATARVAVTDLVPKLRAFCHDLRPGWRCCCELLTFILTDHEMIVETTSQFPPLFPNLETSQLTAPLKVLHDQHYSLVRSRGRHPENLCSEVAFFRALPLDEWALEHLLRLLQASSEQQISELSPDLVSTLTLRLFNVCSSQDDTLVTPQAQQTAGSCLGLIRPQATRTSLESPCPQVPPPNSAEASTLEDLGLPWVRWQEAGSKPLLGVKEGRVVLVLGCLVERLDTVDPAVCRASSEALCRIVQSQQVQEVLPLLHRQLKSRLCLLQTSQRPDPETPPSAVSTDIRHDGKWRTGESADTWLRRLLVLLLSSDCGCPVLASTKSVCGLDAALCKRLLPFVVHAKLTHDPHDARVHLSSLMDTTLSLWNHHDLVHRPLVVKVVNCALDCVEMLWGQRPPVSYCRASAPTALDGALWLQVAPTLVASAAHWVGRQALALVFLEEHRPL</sequence>
<dbReference type="GO" id="GO:0006974">
    <property type="term" value="P:DNA damage response"/>
    <property type="evidence" value="ECO:0007669"/>
    <property type="project" value="InterPro"/>
</dbReference>